<gene>
    <name evidence="2" type="ORF">L3X38_038227</name>
</gene>
<proteinExistence type="predicted"/>
<evidence type="ECO:0000313" key="3">
    <source>
        <dbReference type="Proteomes" id="UP001054821"/>
    </source>
</evidence>
<evidence type="ECO:0000259" key="1">
    <source>
        <dbReference type="Pfam" id="PF14244"/>
    </source>
</evidence>
<dbReference type="InterPro" id="IPR029472">
    <property type="entry name" value="Copia-like_N"/>
</dbReference>
<keyword evidence="3" id="KW-1185">Reference proteome</keyword>
<protein>
    <recommendedName>
        <fullName evidence="1">Retrotransposon Copia-like N-terminal domain-containing protein</fullName>
    </recommendedName>
</protein>
<sequence length="107" mass="11846">MDSSHPYFVHQSDHPGLMLVPIKLNGSNYPSWSKSMLHALTAKNKVGFVNGSVQPPSETEQPTEYALWNQCNSMILSWLAHSVEPDLAKDLLSHLGINSAVARYCPL</sequence>
<accession>A0AAD4YRF5</accession>
<dbReference type="Pfam" id="PF14244">
    <property type="entry name" value="Retrotran_gag_3"/>
    <property type="match status" value="1"/>
</dbReference>
<dbReference type="AlphaFoldDB" id="A0AAD4YRF5"/>
<dbReference type="PANTHER" id="PTHR37610">
    <property type="entry name" value="CCHC-TYPE DOMAIN-CONTAINING PROTEIN"/>
    <property type="match status" value="1"/>
</dbReference>
<organism evidence="2 3">
    <name type="scientific">Prunus dulcis</name>
    <name type="common">Almond</name>
    <name type="synonym">Amygdalus dulcis</name>
    <dbReference type="NCBI Taxonomy" id="3755"/>
    <lineage>
        <taxon>Eukaryota</taxon>
        <taxon>Viridiplantae</taxon>
        <taxon>Streptophyta</taxon>
        <taxon>Embryophyta</taxon>
        <taxon>Tracheophyta</taxon>
        <taxon>Spermatophyta</taxon>
        <taxon>Magnoliopsida</taxon>
        <taxon>eudicotyledons</taxon>
        <taxon>Gunneridae</taxon>
        <taxon>Pentapetalae</taxon>
        <taxon>rosids</taxon>
        <taxon>fabids</taxon>
        <taxon>Rosales</taxon>
        <taxon>Rosaceae</taxon>
        <taxon>Amygdaloideae</taxon>
        <taxon>Amygdaleae</taxon>
        <taxon>Prunus</taxon>
    </lineage>
</organism>
<name>A0AAD4YRF5_PRUDU</name>
<evidence type="ECO:0000313" key="2">
    <source>
        <dbReference type="EMBL" id="KAI5318519.1"/>
    </source>
</evidence>
<dbReference type="PANTHER" id="PTHR37610:SF60">
    <property type="entry name" value="RETROTRANSPOSON COPIA-LIKE N-TERMINAL DOMAIN-CONTAINING PROTEIN"/>
    <property type="match status" value="1"/>
</dbReference>
<dbReference type="Proteomes" id="UP001054821">
    <property type="component" value="Chromosome 7"/>
</dbReference>
<feature type="domain" description="Retrotransposon Copia-like N-terminal" evidence="1">
    <location>
        <begin position="10"/>
        <end position="56"/>
    </location>
</feature>
<dbReference type="EMBL" id="JAJFAZ020000007">
    <property type="protein sequence ID" value="KAI5318519.1"/>
    <property type="molecule type" value="Genomic_DNA"/>
</dbReference>
<reference evidence="2 3" key="1">
    <citation type="journal article" date="2022" name="G3 (Bethesda)">
        <title>Whole-genome sequence and methylome profiling of the almond [Prunus dulcis (Mill.) D.A. Webb] cultivar 'Nonpareil'.</title>
        <authorList>
            <person name="D'Amico-Willman K.M."/>
            <person name="Ouma W.Z."/>
            <person name="Meulia T."/>
            <person name="Sideli G.M."/>
            <person name="Gradziel T.M."/>
            <person name="Fresnedo-Ramirez J."/>
        </authorList>
    </citation>
    <scope>NUCLEOTIDE SEQUENCE [LARGE SCALE GENOMIC DNA]</scope>
    <source>
        <strain evidence="2">Clone GOH B32 T37-40</strain>
    </source>
</reference>
<comment type="caution">
    <text evidence="2">The sequence shown here is derived from an EMBL/GenBank/DDBJ whole genome shotgun (WGS) entry which is preliminary data.</text>
</comment>